<evidence type="ECO:0000313" key="2">
    <source>
        <dbReference type="Proteomes" id="UP001283361"/>
    </source>
</evidence>
<dbReference type="AlphaFoldDB" id="A0AAE0ZK31"/>
<evidence type="ECO:0000313" key="1">
    <source>
        <dbReference type="EMBL" id="KAK3770216.1"/>
    </source>
</evidence>
<gene>
    <name evidence="1" type="ORF">RRG08_038727</name>
</gene>
<accession>A0AAE0ZK31</accession>
<sequence>MFGNSIRPGTSLTKYKFLVASALKSLVISIEENYWEPGTVRQVIDRGHHLSHRLTRARDVLAQAATRTDKEEGGGELTHRPFQSRCVESEYWEGGDQLYSQNLLNLERYHRILTRPMPV</sequence>
<dbReference type="EMBL" id="JAWDGP010003865">
    <property type="protein sequence ID" value="KAK3770216.1"/>
    <property type="molecule type" value="Genomic_DNA"/>
</dbReference>
<organism evidence="1 2">
    <name type="scientific">Elysia crispata</name>
    <name type="common">lettuce slug</name>
    <dbReference type="NCBI Taxonomy" id="231223"/>
    <lineage>
        <taxon>Eukaryota</taxon>
        <taxon>Metazoa</taxon>
        <taxon>Spiralia</taxon>
        <taxon>Lophotrochozoa</taxon>
        <taxon>Mollusca</taxon>
        <taxon>Gastropoda</taxon>
        <taxon>Heterobranchia</taxon>
        <taxon>Euthyneura</taxon>
        <taxon>Panpulmonata</taxon>
        <taxon>Sacoglossa</taxon>
        <taxon>Placobranchoidea</taxon>
        <taxon>Plakobranchidae</taxon>
        <taxon>Elysia</taxon>
    </lineage>
</organism>
<name>A0AAE0ZK31_9GAST</name>
<dbReference type="Proteomes" id="UP001283361">
    <property type="component" value="Unassembled WGS sequence"/>
</dbReference>
<keyword evidence="2" id="KW-1185">Reference proteome</keyword>
<protein>
    <submittedName>
        <fullName evidence="1">Uncharacterized protein</fullName>
    </submittedName>
</protein>
<comment type="caution">
    <text evidence="1">The sequence shown here is derived from an EMBL/GenBank/DDBJ whole genome shotgun (WGS) entry which is preliminary data.</text>
</comment>
<reference evidence="1" key="1">
    <citation type="journal article" date="2023" name="G3 (Bethesda)">
        <title>A reference genome for the long-term kleptoplast-retaining sea slug Elysia crispata morphotype clarki.</title>
        <authorList>
            <person name="Eastman K.E."/>
            <person name="Pendleton A.L."/>
            <person name="Shaikh M.A."/>
            <person name="Suttiyut T."/>
            <person name="Ogas R."/>
            <person name="Tomko P."/>
            <person name="Gavelis G."/>
            <person name="Widhalm J.R."/>
            <person name="Wisecaver J.H."/>
        </authorList>
    </citation>
    <scope>NUCLEOTIDE SEQUENCE</scope>
    <source>
        <strain evidence="1">ECLA1</strain>
    </source>
</reference>
<proteinExistence type="predicted"/>